<dbReference type="CDD" id="cd01389">
    <property type="entry name" value="HMG-box_ROX1-like"/>
    <property type="match status" value="1"/>
</dbReference>
<feature type="DNA-binding region" description="HMG box" evidence="3">
    <location>
        <begin position="122"/>
        <end position="191"/>
    </location>
</feature>
<evidence type="ECO:0000259" key="5">
    <source>
        <dbReference type="PROSITE" id="PS50118"/>
    </source>
</evidence>
<evidence type="ECO:0000313" key="6">
    <source>
        <dbReference type="EMBL" id="CAE6442043.1"/>
    </source>
</evidence>
<keyword evidence="1 3" id="KW-0238">DNA-binding</keyword>
<feature type="region of interest" description="Disordered" evidence="4">
    <location>
        <begin position="40"/>
        <end position="124"/>
    </location>
</feature>
<evidence type="ECO:0000256" key="1">
    <source>
        <dbReference type="ARBA" id="ARBA00023125"/>
    </source>
</evidence>
<protein>
    <recommendedName>
        <fullName evidence="5">HMG box domain-containing protein</fullName>
    </recommendedName>
</protein>
<dbReference type="GO" id="GO:0000978">
    <property type="term" value="F:RNA polymerase II cis-regulatory region sequence-specific DNA binding"/>
    <property type="evidence" value="ECO:0007669"/>
    <property type="project" value="TreeGrafter"/>
</dbReference>
<feature type="compositionally biased region" description="Polar residues" evidence="4">
    <location>
        <begin position="530"/>
        <end position="550"/>
    </location>
</feature>
<dbReference type="PROSITE" id="PS50118">
    <property type="entry name" value="HMG_BOX_2"/>
    <property type="match status" value="1"/>
</dbReference>
<feature type="region of interest" description="Disordered" evidence="4">
    <location>
        <begin position="519"/>
        <end position="550"/>
    </location>
</feature>
<keyword evidence="2 3" id="KW-0539">Nucleus</keyword>
<dbReference type="GO" id="GO:0005634">
    <property type="term" value="C:nucleus"/>
    <property type="evidence" value="ECO:0007669"/>
    <property type="project" value="UniProtKB-UniRule"/>
</dbReference>
<evidence type="ECO:0000313" key="7">
    <source>
        <dbReference type="Proteomes" id="UP000663846"/>
    </source>
</evidence>
<dbReference type="Proteomes" id="UP000663846">
    <property type="component" value="Unassembled WGS sequence"/>
</dbReference>
<feature type="region of interest" description="Disordered" evidence="4">
    <location>
        <begin position="466"/>
        <end position="486"/>
    </location>
</feature>
<dbReference type="Gene3D" id="1.10.30.10">
    <property type="entry name" value="High mobility group box domain"/>
    <property type="match status" value="1"/>
</dbReference>
<reference evidence="6" key="1">
    <citation type="submission" date="2021-01" db="EMBL/GenBank/DDBJ databases">
        <authorList>
            <person name="Kaushik A."/>
        </authorList>
    </citation>
    <scope>NUCLEOTIDE SEQUENCE</scope>
    <source>
        <strain evidence="6">AG1-1C</strain>
    </source>
</reference>
<proteinExistence type="predicted"/>
<dbReference type="PANTHER" id="PTHR45789">
    <property type="entry name" value="FI18025P1"/>
    <property type="match status" value="1"/>
</dbReference>
<feature type="compositionally biased region" description="Basic residues" evidence="4">
    <location>
        <begin position="110"/>
        <end position="119"/>
    </location>
</feature>
<organism evidence="6 7">
    <name type="scientific">Rhizoctonia solani</name>
    <dbReference type="NCBI Taxonomy" id="456999"/>
    <lineage>
        <taxon>Eukaryota</taxon>
        <taxon>Fungi</taxon>
        <taxon>Dikarya</taxon>
        <taxon>Basidiomycota</taxon>
        <taxon>Agaricomycotina</taxon>
        <taxon>Agaricomycetes</taxon>
        <taxon>Cantharellales</taxon>
        <taxon>Ceratobasidiaceae</taxon>
        <taxon>Rhizoctonia</taxon>
    </lineage>
</organism>
<dbReference type="GO" id="GO:0000981">
    <property type="term" value="F:DNA-binding transcription factor activity, RNA polymerase II-specific"/>
    <property type="evidence" value="ECO:0007669"/>
    <property type="project" value="TreeGrafter"/>
</dbReference>
<gene>
    <name evidence="6" type="ORF">RDB_LOCUS131348</name>
</gene>
<feature type="domain" description="HMG box" evidence="5">
    <location>
        <begin position="122"/>
        <end position="191"/>
    </location>
</feature>
<feature type="compositionally biased region" description="Low complexity" evidence="4">
    <location>
        <begin position="62"/>
        <end position="79"/>
    </location>
</feature>
<dbReference type="SMART" id="SM00398">
    <property type="entry name" value="HMG"/>
    <property type="match status" value="1"/>
</dbReference>
<dbReference type="InterPro" id="IPR009071">
    <property type="entry name" value="HMG_box_dom"/>
</dbReference>
<evidence type="ECO:0000256" key="2">
    <source>
        <dbReference type="ARBA" id="ARBA00023242"/>
    </source>
</evidence>
<comment type="caution">
    <text evidence="6">The sequence shown here is derived from an EMBL/GenBank/DDBJ whole genome shotgun (WGS) entry which is preliminary data.</text>
</comment>
<feature type="region of interest" description="Disordered" evidence="4">
    <location>
        <begin position="432"/>
        <end position="452"/>
    </location>
</feature>
<dbReference type="AlphaFoldDB" id="A0A8H3AWB4"/>
<dbReference type="InterPro" id="IPR051356">
    <property type="entry name" value="SOX/SOX-like_TF"/>
</dbReference>
<dbReference type="SUPFAM" id="SSF47095">
    <property type="entry name" value="HMG-box"/>
    <property type="match status" value="1"/>
</dbReference>
<evidence type="ECO:0000256" key="4">
    <source>
        <dbReference type="SAM" id="MobiDB-lite"/>
    </source>
</evidence>
<sequence>MDQCGGFNTEEYNEHGPVDTWTQAHFIGQPAQPHILDPELGAMYSAPDLERPSLPRYTDIQTPSYSPSPSEMTTPSESSNFPSPADSTLSPFILDTLTPGPSTSDASVKKPSHSRKRPAGHIPRPRNAFILFRSHHVAAQLIPGKVENDHRHISKIIGEIWNKLSPAERLIWEQKADIEKERHSRMYPGYRYKPTKLDGVFKRRVKCRGAPALSAYSSTPGIGKANGAQEIIGSLNVVEGGDLCFGNSEKPRLIDQEERRKDKARCARVAQLIQQGVVGKQLEEEAERLGLDRDSVVGSTPQLKPSAHDPPGTRCQFHTNTEILRALEEEDIPVFTDPFAAENPSIPRPDDTLPLDSRVASSALSNYYSLAQPLTSFASPESGENSAPSITISTPSQVNYSLRGWPHRRASSLPLGTPRQASSLSTEQILPASRAQQRQVTPASSMLTRLTSSSPLRRHYRLYYPYPPRERAQKKQTGGDLNSGPDLSAFDHVSYYSPAGSPPGQYLTPHVQPRLHLESATRHSEPASPMSHSKSTSPLYGTNPTHSGNSEELIDLSAMYDEQNTATGHEATLHSTYAINAGKAYCPIPAAPAPLGDVPISHQLALTCKPAHNHATESNFDPGSGPCPGYYDWPSPYSSEINYSQGGNYDASANAVTYKEAADLYYSNSAGGPPY</sequence>
<evidence type="ECO:0000256" key="3">
    <source>
        <dbReference type="PROSITE-ProRule" id="PRU00267"/>
    </source>
</evidence>
<dbReference type="PANTHER" id="PTHR45789:SF2">
    <property type="entry name" value="FI18025P1"/>
    <property type="match status" value="1"/>
</dbReference>
<dbReference type="Pfam" id="PF00505">
    <property type="entry name" value="HMG_box"/>
    <property type="match status" value="1"/>
</dbReference>
<accession>A0A8H3AWB4</accession>
<dbReference type="EMBL" id="CAJMWS010000405">
    <property type="protein sequence ID" value="CAE6442043.1"/>
    <property type="molecule type" value="Genomic_DNA"/>
</dbReference>
<dbReference type="InterPro" id="IPR036910">
    <property type="entry name" value="HMG_box_dom_sf"/>
</dbReference>
<name>A0A8H3AWB4_9AGAM</name>
<feature type="compositionally biased region" description="Polar residues" evidence="4">
    <location>
        <begin position="80"/>
        <end position="90"/>
    </location>
</feature>